<evidence type="ECO:0000313" key="1">
    <source>
        <dbReference type="EMBL" id="EFN60254.1"/>
    </source>
</evidence>
<dbReference type="PANTHER" id="PTHR47027">
    <property type="entry name" value="REVERSE TRANSCRIPTASE DOMAIN-CONTAINING PROTEIN"/>
    <property type="match status" value="1"/>
</dbReference>
<evidence type="ECO:0000313" key="2">
    <source>
        <dbReference type="Proteomes" id="UP000000311"/>
    </source>
</evidence>
<feature type="non-terminal residue" evidence="1">
    <location>
        <position position="125"/>
    </location>
</feature>
<accession>E2B241</accession>
<dbReference type="OrthoDB" id="7552168at2759"/>
<dbReference type="STRING" id="104421.E2B241"/>
<evidence type="ECO:0008006" key="3">
    <source>
        <dbReference type="Google" id="ProtNLM"/>
    </source>
</evidence>
<dbReference type="InParanoid" id="E2B241"/>
<dbReference type="PANTHER" id="PTHR47027:SF29">
    <property type="entry name" value="C2H2-TYPE DOMAIN-CONTAINING PROTEIN"/>
    <property type="match status" value="1"/>
</dbReference>
<dbReference type="OMA" id="ESKQMGR"/>
<reference evidence="1 2" key="1">
    <citation type="journal article" date="2010" name="Science">
        <title>Genomic comparison of the ants Camponotus floridanus and Harpegnathos saltator.</title>
        <authorList>
            <person name="Bonasio R."/>
            <person name="Zhang G."/>
            <person name="Ye C."/>
            <person name="Mutti N.S."/>
            <person name="Fang X."/>
            <person name="Qin N."/>
            <person name="Donahue G."/>
            <person name="Yang P."/>
            <person name="Li Q."/>
            <person name="Li C."/>
            <person name="Zhang P."/>
            <person name="Huang Z."/>
            <person name="Berger S.L."/>
            <person name="Reinberg D."/>
            <person name="Wang J."/>
            <person name="Liebig J."/>
        </authorList>
    </citation>
    <scope>NUCLEOTIDE SEQUENCE [LARGE SCALE GENOMIC DNA]</scope>
    <source>
        <strain evidence="2">C129</strain>
    </source>
</reference>
<dbReference type="Proteomes" id="UP000000311">
    <property type="component" value="Unassembled WGS sequence"/>
</dbReference>
<dbReference type="AlphaFoldDB" id="E2B241"/>
<protein>
    <recommendedName>
        <fullName evidence="3">RNA-directed DNA polymerase from mobile element jockey</fullName>
    </recommendedName>
</protein>
<dbReference type="EMBL" id="GL445052">
    <property type="protein sequence ID" value="EFN60254.1"/>
    <property type="molecule type" value="Genomic_DNA"/>
</dbReference>
<sequence length="125" mass="14506">SKYLKLSKKDQKESDRNISLAGSSFERVQSFIYLGAYLSLKNVIHDEIAYRKMVANKAYFSLSNLFKSKLISRACKLALYKTIVRPVLCYNAETWTLSATDENNLRVFERKILRRIFGPVKDEDN</sequence>
<feature type="non-terminal residue" evidence="1">
    <location>
        <position position="1"/>
    </location>
</feature>
<gene>
    <name evidence="1" type="ORF">EAG_03219</name>
</gene>
<organism evidence="2">
    <name type="scientific">Camponotus floridanus</name>
    <name type="common">Florida carpenter ant</name>
    <dbReference type="NCBI Taxonomy" id="104421"/>
    <lineage>
        <taxon>Eukaryota</taxon>
        <taxon>Metazoa</taxon>
        <taxon>Ecdysozoa</taxon>
        <taxon>Arthropoda</taxon>
        <taxon>Hexapoda</taxon>
        <taxon>Insecta</taxon>
        <taxon>Pterygota</taxon>
        <taxon>Neoptera</taxon>
        <taxon>Endopterygota</taxon>
        <taxon>Hymenoptera</taxon>
        <taxon>Apocrita</taxon>
        <taxon>Aculeata</taxon>
        <taxon>Formicoidea</taxon>
        <taxon>Formicidae</taxon>
        <taxon>Formicinae</taxon>
        <taxon>Camponotus</taxon>
    </lineage>
</organism>
<proteinExistence type="predicted"/>
<keyword evidence="2" id="KW-1185">Reference proteome</keyword>
<name>E2B241_CAMFO</name>